<reference evidence="1 2" key="1">
    <citation type="submission" date="2019-12" db="EMBL/GenBank/DDBJ databases">
        <title>Novel species isolated from a subtropical stream in China.</title>
        <authorList>
            <person name="Lu H."/>
        </authorList>
    </citation>
    <scope>NUCLEOTIDE SEQUENCE [LARGE SCALE GENOMIC DNA]</scope>
    <source>
        <strain evidence="1 2">FT127W</strain>
    </source>
</reference>
<keyword evidence="2" id="KW-1185">Reference proteome</keyword>
<dbReference type="RefSeq" id="WP_161075428.1">
    <property type="nucleotide sequence ID" value="NZ_CP086370.1"/>
</dbReference>
<evidence type="ECO:0000313" key="2">
    <source>
        <dbReference type="Proteomes" id="UP000450676"/>
    </source>
</evidence>
<accession>A0A7X4KQE1</accession>
<gene>
    <name evidence="1" type="ORF">GTP77_27950</name>
</gene>
<dbReference type="EMBL" id="WWCU01000057">
    <property type="protein sequence ID" value="MYN11157.1"/>
    <property type="molecule type" value="Genomic_DNA"/>
</dbReference>
<dbReference type="Proteomes" id="UP000450676">
    <property type="component" value="Unassembled WGS sequence"/>
</dbReference>
<evidence type="ECO:0000313" key="1">
    <source>
        <dbReference type="EMBL" id="MYN11157.1"/>
    </source>
</evidence>
<dbReference type="AlphaFoldDB" id="A0A7X4KQE1"/>
<proteinExistence type="predicted"/>
<organism evidence="1 2">
    <name type="scientific">Pseudoduganella aquatica</name>
    <dbReference type="NCBI Taxonomy" id="2660641"/>
    <lineage>
        <taxon>Bacteria</taxon>
        <taxon>Pseudomonadati</taxon>
        <taxon>Pseudomonadota</taxon>
        <taxon>Betaproteobacteria</taxon>
        <taxon>Burkholderiales</taxon>
        <taxon>Oxalobacteraceae</taxon>
        <taxon>Telluria group</taxon>
        <taxon>Pseudoduganella</taxon>
    </lineage>
</organism>
<comment type="caution">
    <text evidence="1">The sequence shown here is derived from an EMBL/GenBank/DDBJ whole genome shotgun (WGS) entry which is preliminary data.</text>
</comment>
<sequence>MAKMGGNAARGWTISAGAVGKAAKGEGLSIRSAPYRTVVSWQLHGTAGRALPAAQARQVWYGVLAALVGDD</sequence>
<protein>
    <submittedName>
        <fullName evidence="1">Uncharacterized protein</fullName>
    </submittedName>
</protein>
<name>A0A7X4KQE1_9BURK</name>